<dbReference type="InterPro" id="IPR050300">
    <property type="entry name" value="GDXG_lipolytic_enzyme"/>
</dbReference>
<comment type="caution">
    <text evidence="3">The sequence shown here is derived from an EMBL/GenBank/DDBJ whole genome shotgun (WGS) entry which is preliminary data.</text>
</comment>
<dbReference type="RefSeq" id="WP_307262655.1">
    <property type="nucleotide sequence ID" value="NZ_JAUSVL010000001.1"/>
</dbReference>
<dbReference type="Proteomes" id="UP001238163">
    <property type="component" value="Unassembled WGS sequence"/>
</dbReference>
<dbReference type="AlphaFoldDB" id="A0AAE3VHV4"/>
<dbReference type="PROSITE" id="PS51257">
    <property type="entry name" value="PROKAR_LIPOPROTEIN"/>
    <property type="match status" value="1"/>
</dbReference>
<sequence length="322" mass="34885">MAGRAISRSCFIGFIVVLLLAASSCIGMGVLLQRRAARGGYHEDWRDTDGSVQHGIVYDEATGNSYDLFIPAGAPRDRPTGVMLFIHGGGWTEGRREHLHYASRRYAKHGYICATLTYSLAGEDAPGVTMFTMLDDIGKCIAHIKARTAELGYPTRQIALSGVSAGGHLALLYAYSRGAQSPLPIAFVFQQTGPVDFHPDAWADDARMLSWLISMASGKPITEDMIRGGHADAETAISAISPLAHVGPGSVPTILAYGDRDDLVRPVHRDKLSAALAAHGVPHEVIRFPCSDHMLWHDPDSTDAYEQAALAYAHRYFTAEPQ</sequence>
<keyword evidence="4" id="KW-1185">Reference proteome</keyword>
<protein>
    <submittedName>
        <fullName evidence="3">Acetyl esterase/lipase</fullName>
    </submittedName>
</protein>
<reference evidence="3" key="1">
    <citation type="submission" date="2023-07" db="EMBL/GenBank/DDBJ databases">
        <title>Genomic Encyclopedia of Type Strains, Phase IV (KMG-IV): sequencing the most valuable type-strain genomes for metagenomic binning, comparative biology and taxonomic classification.</title>
        <authorList>
            <person name="Goeker M."/>
        </authorList>
    </citation>
    <scope>NUCLEOTIDE SEQUENCE</scope>
    <source>
        <strain evidence="3">DSM 24202</strain>
    </source>
</reference>
<dbReference type="Pfam" id="PF20434">
    <property type="entry name" value="BD-FAE"/>
    <property type="match status" value="1"/>
</dbReference>
<name>A0AAE3VHV4_9BACT</name>
<dbReference type="GO" id="GO:0016787">
    <property type="term" value="F:hydrolase activity"/>
    <property type="evidence" value="ECO:0007669"/>
    <property type="project" value="UniProtKB-KW"/>
</dbReference>
<keyword evidence="1" id="KW-0378">Hydrolase</keyword>
<evidence type="ECO:0000259" key="2">
    <source>
        <dbReference type="Pfam" id="PF20434"/>
    </source>
</evidence>
<evidence type="ECO:0000313" key="3">
    <source>
        <dbReference type="EMBL" id="MDQ0290778.1"/>
    </source>
</evidence>
<organism evidence="3 4">
    <name type="scientific">Oligosphaera ethanolica</name>
    <dbReference type="NCBI Taxonomy" id="760260"/>
    <lineage>
        <taxon>Bacteria</taxon>
        <taxon>Pseudomonadati</taxon>
        <taxon>Lentisphaerota</taxon>
        <taxon>Oligosphaeria</taxon>
        <taxon>Oligosphaerales</taxon>
        <taxon>Oligosphaeraceae</taxon>
        <taxon>Oligosphaera</taxon>
    </lineage>
</organism>
<dbReference type="PANTHER" id="PTHR48081">
    <property type="entry name" value="AB HYDROLASE SUPERFAMILY PROTEIN C4A8.06C"/>
    <property type="match status" value="1"/>
</dbReference>
<gene>
    <name evidence="3" type="ORF">J3R75_002885</name>
</gene>
<dbReference type="Gene3D" id="3.40.50.1820">
    <property type="entry name" value="alpha/beta hydrolase"/>
    <property type="match status" value="1"/>
</dbReference>
<dbReference type="SUPFAM" id="SSF53474">
    <property type="entry name" value="alpha/beta-Hydrolases"/>
    <property type="match status" value="1"/>
</dbReference>
<feature type="domain" description="BD-FAE-like" evidence="2">
    <location>
        <begin position="67"/>
        <end position="276"/>
    </location>
</feature>
<evidence type="ECO:0000313" key="4">
    <source>
        <dbReference type="Proteomes" id="UP001238163"/>
    </source>
</evidence>
<dbReference type="InterPro" id="IPR029058">
    <property type="entry name" value="AB_hydrolase_fold"/>
</dbReference>
<evidence type="ECO:0000256" key="1">
    <source>
        <dbReference type="ARBA" id="ARBA00022801"/>
    </source>
</evidence>
<dbReference type="PANTHER" id="PTHR48081:SF33">
    <property type="entry name" value="KYNURENINE FORMAMIDASE"/>
    <property type="match status" value="1"/>
</dbReference>
<accession>A0AAE3VHV4</accession>
<dbReference type="EMBL" id="JAUSVL010000001">
    <property type="protein sequence ID" value="MDQ0290778.1"/>
    <property type="molecule type" value="Genomic_DNA"/>
</dbReference>
<proteinExistence type="predicted"/>
<dbReference type="InterPro" id="IPR049492">
    <property type="entry name" value="BD-FAE-like_dom"/>
</dbReference>